<dbReference type="OrthoDB" id="9775296at2"/>
<dbReference type="GO" id="GO:0008206">
    <property type="term" value="P:bile acid metabolic process"/>
    <property type="evidence" value="ECO:0007669"/>
    <property type="project" value="UniProtKB-ARBA"/>
</dbReference>
<evidence type="ECO:0000256" key="1">
    <source>
        <dbReference type="ARBA" id="ARBA00006484"/>
    </source>
</evidence>
<keyword evidence="5" id="KW-1185">Reference proteome</keyword>
<dbReference type="Pfam" id="PF00106">
    <property type="entry name" value="adh_short"/>
    <property type="match status" value="1"/>
</dbReference>
<dbReference type="EMBL" id="SMAN01000025">
    <property type="protein sequence ID" value="TCT18002.1"/>
    <property type="molecule type" value="Genomic_DNA"/>
</dbReference>
<evidence type="ECO:0000313" key="4">
    <source>
        <dbReference type="EMBL" id="TCT18002.1"/>
    </source>
</evidence>
<protein>
    <submittedName>
        <fullName evidence="4">NADP-dependent 3-hydroxy acid dehydrogenase YdfG</fullName>
    </submittedName>
</protein>
<dbReference type="InterPro" id="IPR020904">
    <property type="entry name" value="Sc_DH/Rdtase_CS"/>
</dbReference>
<dbReference type="AlphaFoldDB" id="A0A4R3MRQ9"/>
<proteinExistence type="inferred from homology"/>
<comment type="similarity">
    <text evidence="1 3">Belongs to the short-chain dehydrogenases/reductases (SDR) family.</text>
</comment>
<dbReference type="PANTHER" id="PTHR42901">
    <property type="entry name" value="ALCOHOL DEHYDROGENASE"/>
    <property type="match status" value="1"/>
</dbReference>
<dbReference type="PROSITE" id="PS00061">
    <property type="entry name" value="ADH_SHORT"/>
    <property type="match status" value="1"/>
</dbReference>
<gene>
    <name evidence="4" type="ORF">EDD68_12513</name>
</gene>
<name>A0A4R3MRQ9_9BACI</name>
<dbReference type="InterPro" id="IPR002347">
    <property type="entry name" value="SDR_fam"/>
</dbReference>
<reference evidence="4 5" key="1">
    <citation type="submission" date="2019-03" db="EMBL/GenBank/DDBJ databases">
        <title>Genomic Encyclopedia of Type Strains, Phase IV (KMG-IV): sequencing the most valuable type-strain genomes for metagenomic binning, comparative biology and taxonomic classification.</title>
        <authorList>
            <person name="Goeker M."/>
        </authorList>
    </citation>
    <scope>NUCLEOTIDE SEQUENCE [LARGE SCALE GENOMIC DNA]</scope>
    <source>
        <strain evidence="4 5">DSM 25894</strain>
    </source>
</reference>
<comment type="caution">
    <text evidence="4">The sequence shown here is derived from an EMBL/GenBank/DDBJ whole genome shotgun (WGS) entry which is preliminary data.</text>
</comment>
<dbReference type="InterPro" id="IPR036291">
    <property type="entry name" value="NAD(P)-bd_dom_sf"/>
</dbReference>
<evidence type="ECO:0000256" key="3">
    <source>
        <dbReference type="RuleBase" id="RU000363"/>
    </source>
</evidence>
<dbReference type="RefSeq" id="WP_132372833.1">
    <property type="nucleotide sequence ID" value="NZ_SMAN01000025.1"/>
</dbReference>
<dbReference type="PRINTS" id="PR00080">
    <property type="entry name" value="SDRFAMILY"/>
</dbReference>
<evidence type="ECO:0000256" key="2">
    <source>
        <dbReference type="ARBA" id="ARBA00023002"/>
    </source>
</evidence>
<dbReference type="CDD" id="cd05233">
    <property type="entry name" value="SDR_c"/>
    <property type="match status" value="1"/>
</dbReference>
<dbReference type="FunFam" id="3.40.50.720:FF:000084">
    <property type="entry name" value="Short-chain dehydrogenase reductase"/>
    <property type="match status" value="1"/>
</dbReference>
<keyword evidence="2" id="KW-0560">Oxidoreductase</keyword>
<dbReference type="PRINTS" id="PR00081">
    <property type="entry name" value="GDHRDH"/>
</dbReference>
<accession>A0A4R3MRQ9</accession>
<evidence type="ECO:0000313" key="5">
    <source>
        <dbReference type="Proteomes" id="UP000294650"/>
    </source>
</evidence>
<dbReference type="Gene3D" id="3.40.50.720">
    <property type="entry name" value="NAD(P)-binding Rossmann-like Domain"/>
    <property type="match status" value="1"/>
</dbReference>
<dbReference type="SUPFAM" id="SSF51735">
    <property type="entry name" value="NAD(P)-binding Rossmann-fold domains"/>
    <property type="match status" value="1"/>
</dbReference>
<sequence>MLNDQSAIITGASRGIGKAIAQKFAAHGAKVALMGSSEQIYKTRQELEQEGYEHILAFRADVSNENDVDHVVETTNNAFGKVDILVNNAGMGLFKPVEEITVEEWKKLYEVNVQGVFLCTKKVIPIMKMQKFGTIITISSDVGRYSIPNGSLYSSTKYAVQGFMGSVSQEVRKYGIRAGTINPGMVDTYFNETKQGAPEKKDWLKTEDIADAAVYLASAPKHMVIDELQLHPLIQHYPRP</sequence>
<organism evidence="4 5">
    <name type="scientific">Melghiribacillus thermohalophilus</name>
    <dbReference type="NCBI Taxonomy" id="1324956"/>
    <lineage>
        <taxon>Bacteria</taxon>
        <taxon>Bacillati</taxon>
        <taxon>Bacillota</taxon>
        <taxon>Bacilli</taxon>
        <taxon>Bacillales</taxon>
        <taxon>Bacillaceae</taxon>
        <taxon>Melghiribacillus</taxon>
    </lineage>
</organism>
<dbReference type="PANTHER" id="PTHR42901:SF1">
    <property type="entry name" value="ALCOHOL DEHYDROGENASE"/>
    <property type="match status" value="1"/>
</dbReference>
<dbReference type="GO" id="GO:0016491">
    <property type="term" value="F:oxidoreductase activity"/>
    <property type="evidence" value="ECO:0007669"/>
    <property type="project" value="UniProtKB-KW"/>
</dbReference>
<dbReference type="Proteomes" id="UP000294650">
    <property type="component" value="Unassembled WGS sequence"/>
</dbReference>